<dbReference type="FunFam" id="3.40.430.10:FF:000001">
    <property type="entry name" value="Dihydrofolate reductase"/>
    <property type="match status" value="1"/>
</dbReference>
<dbReference type="Proteomes" id="UP000470384">
    <property type="component" value="Unassembled WGS sequence"/>
</dbReference>
<evidence type="ECO:0000313" key="11">
    <source>
        <dbReference type="Proteomes" id="UP000470384"/>
    </source>
</evidence>
<evidence type="ECO:0000256" key="1">
    <source>
        <dbReference type="ARBA" id="ARBA00004903"/>
    </source>
</evidence>
<protein>
    <recommendedName>
        <fullName evidence="3 8">Dihydrofolate reductase</fullName>
        <ecNumber evidence="3 8">1.5.1.3</ecNumber>
    </recommendedName>
</protein>
<dbReference type="SUPFAM" id="SSF53597">
    <property type="entry name" value="Dihydrofolate reductase-like"/>
    <property type="match status" value="1"/>
</dbReference>
<dbReference type="PRINTS" id="PR00070">
    <property type="entry name" value="DHFR"/>
</dbReference>
<dbReference type="RefSeq" id="WP_160588633.1">
    <property type="nucleotide sequence ID" value="NZ_BMHN01000001.1"/>
</dbReference>
<evidence type="ECO:0000256" key="8">
    <source>
        <dbReference type="PIRNR" id="PIRNR000194"/>
    </source>
</evidence>
<dbReference type="GO" id="GO:0005829">
    <property type="term" value="C:cytosol"/>
    <property type="evidence" value="ECO:0007669"/>
    <property type="project" value="TreeGrafter"/>
</dbReference>
<reference evidence="10 11" key="1">
    <citation type="journal article" date="2016" name="Int. J. Syst. Evol. Microbiol.">
        <title>Pyruvatibacter mobilis gen. nov., sp. nov., a marine bacterium from the culture broth of Picochlorum sp. 122.</title>
        <authorList>
            <person name="Wang G."/>
            <person name="Tang M."/>
            <person name="Wu H."/>
            <person name="Dai S."/>
            <person name="Li T."/>
            <person name="Chen C."/>
            <person name="He H."/>
            <person name="Fan J."/>
            <person name="Xiang W."/>
            <person name="Li X."/>
        </authorList>
    </citation>
    <scope>NUCLEOTIDE SEQUENCE [LARGE SCALE GENOMIC DNA]</scope>
    <source>
        <strain evidence="10 11">GYP-11</strain>
    </source>
</reference>
<dbReference type="GO" id="GO:0070401">
    <property type="term" value="F:NADP+ binding"/>
    <property type="evidence" value="ECO:0007669"/>
    <property type="project" value="UniProtKB-ARBA"/>
</dbReference>
<dbReference type="OrthoDB" id="9804315at2"/>
<dbReference type="PIRSF" id="PIRSF000194">
    <property type="entry name" value="DHFR"/>
    <property type="match status" value="1"/>
</dbReference>
<feature type="domain" description="DHFR" evidence="9">
    <location>
        <begin position="2"/>
        <end position="162"/>
    </location>
</feature>
<keyword evidence="4 8" id="KW-0554">One-carbon metabolism</keyword>
<dbReference type="InterPro" id="IPR012259">
    <property type="entry name" value="DHFR"/>
</dbReference>
<proteinExistence type="inferred from homology"/>
<dbReference type="CDD" id="cd00209">
    <property type="entry name" value="DHFR"/>
    <property type="match status" value="1"/>
</dbReference>
<name>A0A845QEG8_9HYPH</name>
<evidence type="ECO:0000256" key="4">
    <source>
        <dbReference type="ARBA" id="ARBA00022563"/>
    </source>
</evidence>
<dbReference type="PANTHER" id="PTHR48069:SF3">
    <property type="entry name" value="DIHYDROFOLATE REDUCTASE"/>
    <property type="match status" value="1"/>
</dbReference>
<evidence type="ECO:0000256" key="2">
    <source>
        <dbReference type="ARBA" id="ARBA00009539"/>
    </source>
</evidence>
<evidence type="ECO:0000259" key="9">
    <source>
        <dbReference type="PROSITE" id="PS51330"/>
    </source>
</evidence>
<dbReference type="InterPro" id="IPR024072">
    <property type="entry name" value="DHFR-like_dom_sf"/>
</dbReference>
<evidence type="ECO:0000313" key="10">
    <source>
        <dbReference type="EMBL" id="NBG96590.1"/>
    </source>
</evidence>
<comment type="catalytic activity">
    <reaction evidence="8">
        <text>(6S)-5,6,7,8-tetrahydrofolate + NADP(+) = 7,8-dihydrofolate + NADPH + H(+)</text>
        <dbReference type="Rhea" id="RHEA:15009"/>
        <dbReference type="ChEBI" id="CHEBI:15378"/>
        <dbReference type="ChEBI" id="CHEBI:57451"/>
        <dbReference type="ChEBI" id="CHEBI:57453"/>
        <dbReference type="ChEBI" id="CHEBI:57783"/>
        <dbReference type="ChEBI" id="CHEBI:58349"/>
        <dbReference type="EC" id="1.5.1.3"/>
    </reaction>
</comment>
<dbReference type="EC" id="1.5.1.3" evidence="3 8"/>
<dbReference type="GO" id="GO:0046654">
    <property type="term" value="P:tetrahydrofolate biosynthetic process"/>
    <property type="evidence" value="ECO:0007669"/>
    <property type="project" value="UniProtKB-UniPathway"/>
</dbReference>
<comment type="pathway">
    <text evidence="1 8">Cofactor biosynthesis; tetrahydrofolate biosynthesis; 5,6,7,8-tetrahydrofolate from 7,8-dihydrofolate: step 1/1.</text>
</comment>
<dbReference type="Pfam" id="PF00186">
    <property type="entry name" value="DHFR_1"/>
    <property type="match status" value="1"/>
</dbReference>
<sequence>MRISMVVAVAENGIIGADNGLPWRLKGDMKHFRATTMGKPIIAGRTTFNSFGKPLPGRTNIVLSRSEAPVPDGVVLVHSLEDALAAAAGEGAEEACIVGGAQVYAQAMAYAHILHFTRVHMDADGDTAFPDFDEDAWTQVSAERHEAGEGDNCAYTILRLDRKGPPPKSI</sequence>
<evidence type="ECO:0000256" key="5">
    <source>
        <dbReference type="ARBA" id="ARBA00022857"/>
    </source>
</evidence>
<dbReference type="Gene3D" id="3.40.430.10">
    <property type="entry name" value="Dihydrofolate Reductase, subunit A"/>
    <property type="match status" value="1"/>
</dbReference>
<evidence type="ECO:0000256" key="6">
    <source>
        <dbReference type="ARBA" id="ARBA00023002"/>
    </source>
</evidence>
<dbReference type="PROSITE" id="PS51330">
    <property type="entry name" value="DHFR_2"/>
    <property type="match status" value="1"/>
</dbReference>
<dbReference type="PANTHER" id="PTHR48069">
    <property type="entry name" value="DIHYDROFOLATE REDUCTASE"/>
    <property type="match status" value="1"/>
</dbReference>
<accession>A0A845QEG8</accession>
<comment type="similarity">
    <text evidence="2 8">Belongs to the dihydrofolate reductase family.</text>
</comment>
<comment type="function">
    <text evidence="7 8">Key enzyme in folate metabolism. Catalyzes an essential reaction for de novo glycine and purine synthesis, and for DNA precursor synthesis.</text>
</comment>
<keyword evidence="5 8" id="KW-0521">NADP</keyword>
<comment type="caution">
    <text evidence="10">The sequence shown here is derived from an EMBL/GenBank/DDBJ whole genome shotgun (WGS) entry which is preliminary data.</text>
</comment>
<evidence type="ECO:0000256" key="7">
    <source>
        <dbReference type="ARBA" id="ARBA00025067"/>
    </source>
</evidence>
<gene>
    <name evidence="10" type="ORF">GTQ45_12680</name>
</gene>
<dbReference type="GO" id="GO:0006730">
    <property type="term" value="P:one-carbon metabolic process"/>
    <property type="evidence" value="ECO:0007669"/>
    <property type="project" value="UniProtKB-KW"/>
</dbReference>
<organism evidence="10 11">
    <name type="scientific">Pyruvatibacter mobilis</name>
    <dbReference type="NCBI Taxonomy" id="1712261"/>
    <lineage>
        <taxon>Bacteria</taxon>
        <taxon>Pseudomonadati</taxon>
        <taxon>Pseudomonadota</taxon>
        <taxon>Alphaproteobacteria</taxon>
        <taxon>Hyphomicrobiales</taxon>
        <taxon>Parvibaculaceae</taxon>
        <taxon>Pyruvatibacter</taxon>
    </lineage>
</organism>
<dbReference type="GO" id="GO:0046655">
    <property type="term" value="P:folic acid metabolic process"/>
    <property type="evidence" value="ECO:0007669"/>
    <property type="project" value="TreeGrafter"/>
</dbReference>
<dbReference type="GO" id="GO:0046452">
    <property type="term" value="P:dihydrofolate metabolic process"/>
    <property type="evidence" value="ECO:0007669"/>
    <property type="project" value="TreeGrafter"/>
</dbReference>
<evidence type="ECO:0000256" key="3">
    <source>
        <dbReference type="ARBA" id="ARBA00012856"/>
    </source>
</evidence>
<keyword evidence="11" id="KW-1185">Reference proteome</keyword>
<dbReference type="GeneID" id="300654046"/>
<dbReference type="InterPro" id="IPR001796">
    <property type="entry name" value="DHFR_dom"/>
</dbReference>
<dbReference type="GO" id="GO:0004146">
    <property type="term" value="F:dihydrofolate reductase activity"/>
    <property type="evidence" value="ECO:0007669"/>
    <property type="project" value="UniProtKB-EC"/>
</dbReference>
<dbReference type="EMBL" id="WXYQ01000009">
    <property type="protein sequence ID" value="NBG96590.1"/>
    <property type="molecule type" value="Genomic_DNA"/>
</dbReference>
<keyword evidence="6 8" id="KW-0560">Oxidoreductase</keyword>
<dbReference type="AlphaFoldDB" id="A0A845QEG8"/>
<dbReference type="UniPathway" id="UPA00077">
    <property type="reaction ID" value="UER00158"/>
</dbReference>